<gene>
    <name evidence="7" type="ORF">TrLO_g4840</name>
</gene>
<dbReference type="PANTHER" id="PTHR40079:SF4">
    <property type="entry name" value="GH26 DOMAIN-CONTAINING PROTEIN-RELATED"/>
    <property type="match status" value="1"/>
</dbReference>
<evidence type="ECO:0000256" key="3">
    <source>
        <dbReference type="ARBA" id="ARBA00023295"/>
    </source>
</evidence>
<proteinExistence type="inferred from homology"/>
<dbReference type="EMBL" id="BRXW01000243">
    <property type="protein sequence ID" value="GMI16110.1"/>
    <property type="molecule type" value="Genomic_DNA"/>
</dbReference>
<evidence type="ECO:0000313" key="8">
    <source>
        <dbReference type="Proteomes" id="UP001165122"/>
    </source>
</evidence>
<dbReference type="AlphaFoldDB" id="A0A9W7FQ34"/>
<evidence type="ECO:0000256" key="2">
    <source>
        <dbReference type="ARBA" id="ARBA00022801"/>
    </source>
</evidence>
<protein>
    <recommendedName>
        <fullName evidence="6">GH26 domain-containing protein</fullName>
    </recommendedName>
</protein>
<evidence type="ECO:0000256" key="1">
    <source>
        <dbReference type="ARBA" id="ARBA00007754"/>
    </source>
</evidence>
<reference evidence="8" key="1">
    <citation type="journal article" date="2023" name="Commun. Biol.">
        <title>Genome analysis of Parmales, the sister group of diatoms, reveals the evolutionary specialization of diatoms from phago-mixotrophs to photoautotrophs.</title>
        <authorList>
            <person name="Ban H."/>
            <person name="Sato S."/>
            <person name="Yoshikawa S."/>
            <person name="Yamada K."/>
            <person name="Nakamura Y."/>
            <person name="Ichinomiya M."/>
            <person name="Sato N."/>
            <person name="Blanc-Mathieu R."/>
            <person name="Endo H."/>
            <person name="Kuwata A."/>
            <person name="Ogata H."/>
        </authorList>
    </citation>
    <scope>NUCLEOTIDE SEQUENCE [LARGE SCALE GENOMIC DNA]</scope>
    <source>
        <strain evidence="8">NIES 3700</strain>
    </source>
</reference>
<keyword evidence="8" id="KW-1185">Reference proteome</keyword>
<comment type="caution">
    <text evidence="7">The sequence shown here is derived from an EMBL/GenBank/DDBJ whole genome shotgun (WGS) entry which is preliminary data.</text>
</comment>
<keyword evidence="5" id="KW-0732">Signal</keyword>
<dbReference type="PANTHER" id="PTHR40079">
    <property type="entry name" value="MANNAN ENDO-1,4-BETA-MANNOSIDASE E-RELATED"/>
    <property type="match status" value="1"/>
</dbReference>
<dbReference type="Gene3D" id="3.20.20.80">
    <property type="entry name" value="Glycosidases"/>
    <property type="match status" value="1"/>
</dbReference>
<feature type="domain" description="GH26" evidence="6">
    <location>
        <begin position="1"/>
        <end position="293"/>
    </location>
</feature>
<dbReference type="SUPFAM" id="SSF51445">
    <property type="entry name" value="(Trans)glycosidases"/>
    <property type="match status" value="1"/>
</dbReference>
<comment type="similarity">
    <text evidence="1">Belongs to the glycosyl hydrolase 26 family.</text>
</comment>
<evidence type="ECO:0000256" key="4">
    <source>
        <dbReference type="SAM" id="Phobius"/>
    </source>
</evidence>
<evidence type="ECO:0000259" key="6">
    <source>
        <dbReference type="PROSITE" id="PS51764"/>
    </source>
</evidence>
<organism evidence="7 8">
    <name type="scientific">Triparma laevis f. longispina</name>
    <dbReference type="NCBI Taxonomy" id="1714387"/>
    <lineage>
        <taxon>Eukaryota</taxon>
        <taxon>Sar</taxon>
        <taxon>Stramenopiles</taxon>
        <taxon>Ochrophyta</taxon>
        <taxon>Bolidophyceae</taxon>
        <taxon>Parmales</taxon>
        <taxon>Triparmaceae</taxon>
        <taxon>Triparma</taxon>
    </lineage>
</organism>
<sequence length="344" mass="38855">MNYVVLLALYALTLCGATTDLCIGQDLESIKAYNDQFGKPITYMSYTNLTSLSGVFTPIDYGSGIQHAQALLNLQPGPNLNLGLWLGGLDGLLSIVNGELDYNINLLSKFVNNNPTSKIYLRIGYEFDNPSFNYQTTPPSNLYIKAYNHISEMLVNNTNIVRVWHSYSQEPLMLDSFWPGSENVDMIGVSLFKSPFNEYGAESMNSVNEVFDFAKSKSKKVMIAESASFGGTDITWFNRILELMESQPVEIWCYISTNWDVQPQWKGIGFGDTRVPQSWWRKNVIENLRFAKYSVVSSSSNPLKKNGFYRWGMLFVCGVMGVMMVLGCFWKRGNGYALIQDVEE</sequence>
<dbReference type="PROSITE" id="PS51764">
    <property type="entry name" value="GH26"/>
    <property type="match status" value="1"/>
</dbReference>
<dbReference type="GO" id="GO:0006080">
    <property type="term" value="P:substituted mannan metabolic process"/>
    <property type="evidence" value="ECO:0007669"/>
    <property type="project" value="InterPro"/>
</dbReference>
<evidence type="ECO:0000313" key="7">
    <source>
        <dbReference type="EMBL" id="GMI16110.1"/>
    </source>
</evidence>
<keyword evidence="4" id="KW-0472">Membrane</keyword>
<dbReference type="InterPro" id="IPR017853">
    <property type="entry name" value="GH"/>
</dbReference>
<keyword evidence="4" id="KW-1133">Transmembrane helix</keyword>
<feature type="signal peptide" evidence="5">
    <location>
        <begin position="1"/>
        <end position="17"/>
    </location>
</feature>
<dbReference type="OrthoDB" id="199103at2759"/>
<evidence type="ECO:0000256" key="5">
    <source>
        <dbReference type="SAM" id="SignalP"/>
    </source>
</evidence>
<dbReference type="GO" id="GO:0016985">
    <property type="term" value="F:mannan endo-1,4-beta-mannosidase activity"/>
    <property type="evidence" value="ECO:0007669"/>
    <property type="project" value="InterPro"/>
</dbReference>
<name>A0A9W7FQ34_9STRA</name>
<dbReference type="Proteomes" id="UP001165122">
    <property type="component" value="Unassembled WGS sequence"/>
</dbReference>
<keyword evidence="3" id="KW-0326">Glycosidase</keyword>
<feature type="transmembrane region" description="Helical" evidence="4">
    <location>
        <begin position="308"/>
        <end position="330"/>
    </location>
</feature>
<dbReference type="InterPro" id="IPR022790">
    <property type="entry name" value="GH26_dom"/>
</dbReference>
<feature type="chain" id="PRO_5040979403" description="GH26 domain-containing protein" evidence="5">
    <location>
        <begin position="18"/>
        <end position="344"/>
    </location>
</feature>
<keyword evidence="4" id="KW-0812">Transmembrane</keyword>
<accession>A0A9W7FQ34</accession>
<keyword evidence="2" id="KW-0378">Hydrolase</keyword>
<dbReference type="InterPro" id="IPR000805">
    <property type="entry name" value="Glyco_hydro_26"/>
</dbReference>